<dbReference type="CDD" id="cd05195">
    <property type="entry name" value="enoyl_red"/>
    <property type="match status" value="1"/>
</dbReference>
<feature type="region of interest" description="N-terminal hotdog fold" evidence="6">
    <location>
        <begin position="295"/>
        <end position="414"/>
    </location>
</feature>
<feature type="active site" description="Proton acceptor; for dehydratase activity" evidence="6">
    <location>
        <position position="326"/>
    </location>
</feature>
<gene>
    <name evidence="9" type="ORF">XYLVIOL_LOCUS3692</name>
</gene>
<feature type="active site" description="Proton donor; for dehydratase activity" evidence="6">
    <location>
        <position position="477"/>
    </location>
</feature>
<dbReference type="SMART" id="SM00823">
    <property type="entry name" value="PKS_PP"/>
    <property type="match status" value="1"/>
</dbReference>
<feature type="domain" description="Carrier" evidence="7">
    <location>
        <begin position="1439"/>
        <end position="1516"/>
    </location>
</feature>
<dbReference type="InterPro" id="IPR020806">
    <property type="entry name" value="PKS_PP-bd"/>
</dbReference>
<dbReference type="Gene3D" id="3.40.50.720">
    <property type="entry name" value="NAD(P)-binding Rossmann-like Domain"/>
    <property type="match status" value="1"/>
</dbReference>
<dbReference type="EC" id="3.1.2.14" evidence="1"/>
<dbReference type="Gene3D" id="3.30.70.250">
    <property type="entry name" value="Malonyl-CoA ACP transacylase, ACP-binding"/>
    <property type="match status" value="1"/>
</dbReference>
<dbReference type="PANTHER" id="PTHR43775:SF23">
    <property type="entry name" value="FATTY ACID SYNTHASE 3"/>
    <property type="match status" value="1"/>
</dbReference>
<dbReference type="SMART" id="SM00826">
    <property type="entry name" value="PKS_DH"/>
    <property type="match status" value="1"/>
</dbReference>
<dbReference type="InterPro" id="IPR011032">
    <property type="entry name" value="GroES-like_sf"/>
</dbReference>
<dbReference type="Pfam" id="PF08659">
    <property type="entry name" value="KR"/>
    <property type="match status" value="1"/>
</dbReference>
<dbReference type="Pfam" id="PF21149">
    <property type="entry name" value="FAS_pseudo-KR"/>
    <property type="match status" value="1"/>
</dbReference>
<dbReference type="SUPFAM" id="SSF55048">
    <property type="entry name" value="Probable ACP-binding domain of malonyl-CoA ACP transacylase"/>
    <property type="match status" value="1"/>
</dbReference>
<dbReference type="InterPro" id="IPR009081">
    <property type="entry name" value="PP-bd_ACP"/>
</dbReference>
<dbReference type="InterPro" id="IPR013968">
    <property type="entry name" value="PKS_KR"/>
</dbReference>
<accession>A0ABP1NDP0</accession>
<dbReference type="InterPro" id="IPR016035">
    <property type="entry name" value="Acyl_Trfase/lysoPLipase"/>
</dbReference>
<evidence type="ECO:0000256" key="1">
    <source>
        <dbReference type="ARBA" id="ARBA00012480"/>
    </source>
</evidence>
<dbReference type="Gene3D" id="1.10.287.1960">
    <property type="match status" value="1"/>
</dbReference>
<dbReference type="SMART" id="SM00829">
    <property type="entry name" value="PKS_ER"/>
    <property type="match status" value="1"/>
</dbReference>
<keyword evidence="4" id="KW-0808">Transferase</keyword>
<feature type="region of interest" description="C-terminal hotdog fold" evidence="6">
    <location>
        <begin position="427"/>
        <end position="557"/>
    </location>
</feature>
<evidence type="ECO:0000313" key="10">
    <source>
        <dbReference type="Proteomes" id="UP001642520"/>
    </source>
</evidence>
<organism evidence="9 10">
    <name type="scientific">Xylocopa violacea</name>
    <name type="common">Violet carpenter bee</name>
    <name type="synonym">Apis violacea</name>
    <dbReference type="NCBI Taxonomy" id="135666"/>
    <lineage>
        <taxon>Eukaryota</taxon>
        <taxon>Metazoa</taxon>
        <taxon>Ecdysozoa</taxon>
        <taxon>Arthropoda</taxon>
        <taxon>Hexapoda</taxon>
        <taxon>Insecta</taxon>
        <taxon>Pterygota</taxon>
        <taxon>Neoptera</taxon>
        <taxon>Endopterygota</taxon>
        <taxon>Hymenoptera</taxon>
        <taxon>Apocrita</taxon>
        <taxon>Aculeata</taxon>
        <taxon>Apoidea</taxon>
        <taxon>Anthophila</taxon>
        <taxon>Apidae</taxon>
        <taxon>Xylocopa</taxon>
        <taxon>Xylocopa</taxon>
    </lineage>
</organism>
<dbReference type="PROSITE" id="PS52019">
    <property type="entry name" value="PKS_MFAS_DH"/>
    <property type="match status" value="1"/>
</dbReference>
<dbReference type="InterPro" id="IPR057326">
    <property type="entry name" value="KR_dom"/>
</dbReference>
<dbReference type="EMBL" id="CAXAJV020001289">
    <property type="protein sequence ID" value="CAL7939125.1"/>
    <property type="molecule type" value="Genomic_DNA"/>
</dbReference>
<feature type="domain" description="PKS/mFAS DH" evidence="8">
    <location>
        <begin position="295"/>
        <end position="557"/>
    </location>
</feature>
<dbReference type="Gene3D" id="1.10.1200.10">
    <property type="entry name" value="ACP-like"/>
    <property type="match status" value="1"/>
</dbReference>
<evidence type="ECO:0000256" key="2">
    <source>
        <dbReference type="ARBA" id="ARBA00022450"/>
    </source>
</evidence>
<dbReference type="Gene3D" id="3.30.70.3290">
    <property type="match status" value="1"/>
</dbReference>
<dbReference type="InterPro" id="IPR020807">
    <property type="entry name" value="PKS_DH"/>
</dbReference>
<evidence type="ECO:0000259" key="8">
    <source>
        <dbReference type="PROSITE" id="PS52019"/>
    </source>
</evidence>
<dbReference type="InterPro" id="IPR049552">
    <property type="entry name" value="PKS_DH_N"/>
</dbReference>
<dbReference type="Pfam" id="PF00550">
    <property type="entry name" value="PP-binding"/>
    <property type="match status" value="1"/>
</dbReference>
<dbReference type="InterPro" id="IPR042104">
    <property type="entry name" value="PKS_dehydratase_sf"/>
</dbReference>
<keyword evidence="3" id="KW-0597">Phosphoprotein</keyword>
<dbReference type="InterPro" id="IPR020843">
    <property type="entry name" value="ER"/>
</dbReference>
<dbReference type="SUPFAM" id="SSF53474">
    <property type="entry name" value="alpha/beta-Hydrolases"/>
    <property type="match status" value="1"/>
</dbReference>
<dbReference type="Pfam" id="PF00107">
    <property type="entry name" value="ADH_zinc_N"/>
    <property type="match status" value="1"/>
</dbReference>
<name>A0ABP1NDP0_XYLVO</name>
<dbReference type="InterPro" id="IPR013149">
    <property type="entry name" value="ADH-like_C"/>
</dbReference>
<dbReference type="InterPro" id="IPR049900">
    <property type="entry name" value="PKS_mFAS_DH"/>
</dbReference>
<dbReference type="PROSITE" id="PS50075">
    <property type="entry name" value="CARRIER"/>
    <property type="match status" value="1"/>
</dbReference>
<dbReference type="InterPro" id="IPR049391">
    <property type="entry name" value="FAS_pseudo-KR"/>
</dbReference>
<evidence type="ECO:0000256" key="6">
    <source>
        <dbReference type="PROSITE-ProRule" id="PRU01363"/>
    </source>
</evidence>
<dbReference type="SMART" id="SM00822">
    <property type="entry name" value="PKS_KR"/>
    <property type="match status" value="1"/>
</dbReference>
<dbReference type="SUPFAM" id="SSF52151">
    <property type="entry name" value="FabD/lysophospholipase-like"/>
    <property type="match status" value="1"/>
</dbReference>
<evidence type="ECO:0000256" key="3">
    <source>
        <dbReference type="ARBA" id="ARBA00022553"/>
    </source>
</evidence>
<dbReference type="InterPro" id="IPR001031">
    <property type="entry name" value="Thioesterase"/>
</dbReference>
<dbReference type="Gene3D" id="3.10.129.110">
    <property type="entry name" value="Polyketide synthase dehydratase"/>
    <property type="match status" value="1"/>
</dbReference>
<dbReference type="CDD" id="cd08954">
    <property type="entry name" value="KR_1_FAS_SDR_x"/>
    <property type="match status" value="1"/>
</dbReference>
<dbReference type="Pfam" id="PF00975">
    <property type="entry name" value="Thioesterase"/>
    <property type="match status" value="1"/>
</dbReference>
<dbReference type="SUPFAM" id="SSF47336">
    <property type="entry name" value="ACP-like"/>
    <property type="match status" value="1"/>
</dbReference>
<keyword evidence="10" id="KW-1185">Reference proteome</keyword>
<evidence type="ECO:0000259" key="7">
    <source>
        <dbReference type="PROSITE" id="PS50075"/>
    </source>
</evidence>
<protein>
    <recommendedName>
        <fullName evidence="1">oleoyl-[acyl-carrier-protein] hydrolase</fullName>
        <ecNumber evidence="1">3.1.2.14</ecNumber>
    </recommendedName>
</protein>
<dbReference type="InterPro" id="IPR050091">
    <property type="entry name" value="PKS_NRPS_Biosynth_Enz"/>
</dbReference>
<dbReference type="Gene3D" id="3.40.50.1820">
    <property type="entry name" value="alpha/beta hydrolase"/>
    <property type="match status" value="1"/>
</dbReference>
<dbReference type="InterPro" id="IPR029058">
    <property type="entry name" value="AB_hydrolase_fold"/>
</dbReference>
<dbReference type="InterPro" id="IPR014043">
    <property type="entry name" value="Acyl_transferase_dom"/>
</dbReference>
<dbReference type="InterPro" id="IPR016036">
    <property type="entry name" value="Malonyl_transacylase_ACP-bd"/>
</dbReference>
<dbReference type="Pfam" id="PF00698">
    <property type="entry name" value="Acyl_transf_1"/>
    <property type="match status" value="1"/>
</dbReference>
<dbReference type="Pfam" id="PF21089">
    <property type="entry name" value="PKS_DH_N"/>
    <property type="match status" value="1"/>
</dbReference>
<keyword evidence="5" id="KW-0511">Multifunctional enzyme</keyword>
<evidence type="ECO:0000313" key="9">
    <source>
        <dbReference type="EMBL" id="CAL7939125.1"/>
    </source>
</evidence>
<dbReference type="PANTHER" id="PTHR43775">
    <property type="entry name" value="FATTY ACID SYNTHASE"/>
    <property type="match status" value="1"/>
</dbReference>
<dbReference type="Gene3D" id="3.90.180.10">
    <property type="entry name" value="Medium-chain alcohol dehydrogenases, catalytic domain"/>
    <property type="match status" value="1"/>
</dbReference>
<proteinExistence type="predicted"/>
<keyword evidence="2" id="KW-0596">Phosphopantetheine</keyword>
<comment type="caution">
    <text evidence="9">The sequence shown here is derived from an EMBL/GenBank/DDBJ whole genome shotgun (WGS) entry which is preliminary data.</text>
</comment>
<dbReference type="Proteomes" id="UP001642520">
    <property type="component" value="Unassembled WGS sequence"/>
</dbReference>
<dbReference type="SUPFAM" id="SSF50129">
    <property type="entry name" value="GroES-like"/>
    <property type="match status" value="1"/>
</dbReference>
<evidence type="ECO:0000256" key="4">
    <source>
        <dbReference type="ARBA" id="ARBA00022679"/>
    </source>
</evidence>
<dbReference type="InterPro" id="IPR036736">
    <property type="entry name" value="ACP-like_sf"/>
</dbReference>
<evidence type="ECO:0000256" key="5">
    <source>
        <dbReference type="ARBA" id="ARBA00023268"/>
    </source>
</evidence>
<sequence>MNSFVGISAIQIGLVDLLKSVDIEPDNIIGHSVGELGCSYADGCFTAEQMILSSYYRGVASLEVKAIHGTMAAVGLGYEELKDLCPPDIDIACHNGPDSSTISGPTETVKEFVAKLQANKIFAKTVSSGNIAYHSRYIKEVGPKLLAYTKPLIPEPKLRSSKWISTSVPRNKWNTEAAKYSSAEYHTNNLLNSVLFAEMSTMIPADAITIEIAPHGLLQAILRRSLDENTTNTSLMQRGHKDNTEFFSQALGKLYNVGLQPQFANLYPRVEFPVSRGTPMISPYIRWEHSDEWFVPNFNQRQKITTAERTVEINLSDDAYEYMVHHVIDGRNLVPATGYLIMVWETFSMLQGKLYDEVSVVFENVKFERATAIPAEGSISLTVSIHRGSGRFEISDNSTTVVSGIIRQPANISKETIPANRLKQIQDDEILTSQDIYKELTLRGYQYNGMFRALKSLSINATRGRIAWLKNWAAFMDNMLQMIILSIDTRALYVPTVIQKIVIDVMAHNDKIRYLTEKNNEIPILRYKNYDAIISGGIEIRRIKAVSIQRRKPPVDPVLEEYKFVAHRDRAQVSLEQMVILSTHLALESHTITTPKFLELINQEEKLLVDEILTPIIMKTLDNLPTIRPNLILAAKTKQNEELSIGENVTLIEPSKLPEDGSVFMAVAYNILSSKKLDILEQILQTTKDRGFILLRENVVNKDTFTLLKAYGLDTVLEKTFNNQTLLLLKKEEQPPQKTEVVYVNNNEFSWIEKIKAVLNDEKIKTVDNMIRLVLVAEGDMENGCLGMAKCLRRELYGEIINVVIIQDENAPKFSLSDPFYSKQLDLNIGYNVLRPKGVWGTYRHVPYSNPEPVLVAHGYADMKVRGNLSSFQWIQGPIQPNTKGNYLVKVIYSSLNFRDVMLATGKLSPEAVARSRKVTDSLIGFEYSGIDSNGRRVMGFVESRSLSNVVAPNKYTVWPVPDEWTLEDAATIPSAYCTVFYAFYQFGKLKKGEKVLIHAGSGAVGQAAIHVALSEGCEVFTTVGTDEKRKFIRKTFPSIKDDHIGNSRDTSFEQMVMELTNGKGVDIVLNSLAEDKLQASIRCLGYRGRFLEIGKFDLAANNEIGLEIFLKEISFHGIMMDSFISNHNELQIELHHFLAGHLNSKVIKPLIRKCFEKNQLEEAFRYMAAGKHIGKILIKIADEKESFDTPIIAHPRFNAVEDKTYVLVGGLGGLGLELSDWLILRGAKNLVIVSRNGIKTGYQRLRTEIWKSYGVKVLIISGVDMSKTADCEFVLKSAEKQAPVDGIFNLAALLIDGLIANQTEQSFEESMKPKARITKQLDELSRKICPNLRHFVVFSSLSCGRGTPGQTNYSLGNAVMERICEKRVKEGLPGMAIQWGAIREVGLAAKIQEDNKELVLSGTLPQTIASCLEELDKFMIHNKPIVASMVVAEKRASVNETTNVLEAVMSIMNIKDLKTVGHSSSLAELGMDSMMAVEIKQTLERDFDVFLTPQDIRSLNISKLTEMSVKDVKIQSKQTTKKVKVIDSIEKNPVGSQMLVRTLNLAILSDEQCVKLNVKHVERTNEVVFIPGIEGSSEIFHPLTSILKYPATCLQLIIDNTAETVEDMAKNLLPHVLARIKDRRDFIIVGYSFGTLVALEIVRKLEELGLVGQLILIDGSPDYMKAVKLLHITGSTEDECQNAFLNNMLVVVKSPTIRECQLELTKCTTWEEKLEKMCEHSPKEVHKVYGTEGLVAIIGAIYKRLCMIDKYNPSTKSRLRTPIMLLVPTLSVAALPDADYGLSKLTHARVTIHRIKGNHLSMMENKQIAAAINGDLLGDEESFKEALSHKSDVDGAVEI</sequence>
<dbReference type="InterPro" id="IPR036291">
    <property type="entry name" value="NAD(P)-bd_dom_sf"/>
</dbReference>
<reference evidence="9 10" key="1">
    <citation type="submission" date="2024-08" db="EMBL/GenBank/DDBJ databases">
        <authorList>
            <person name="Will J Nash"/>
            <person name="Angela Man"/>
            <person name="Seanna McTaggart"/>
            <person name="Kendall Baker"/>
            <person name="Tom Barker"/>
            <person name="Leah Catchpole"/>
            <person name="Alex Durrant"/>
            <person name="Karim Gharbi"/>
            <person name="Naomi Irish"/>
            <person name="Gemy Kaithakottil"/>
            <person name="Debby Ku"/>
            <person name="Aaliyah Providence"/>
            <person name="Felix Shaw"/>
            <person name="David Swarbreck"/>
            <person name="Chris Watkins"/>
            <person name="Ann M. McCartney"/>
            <person name="Giulio Formenti"/>
            <person name="Alice Mouton"/>
            <person name="Noel Vella"/>
            <person name="Bjorn M von Reumont"/>
            <person name="Adriana Vella"/>
            <person name="Wilfried Haerty"/>
        </authorList>
    </citation>
    <scope>NUCLEOTIDE SEQUENCE [LARGE SCALE GENOMIC DNA]</scope>
</reference>
<dbReference type="SUPFAM" id="SSF51735">
    <property type="entry name" value="NAD(P)-binding Rossmann-fold domains"/>
    <property type="match status" value="2"/>
</dbReference>
<dbReference type="SMART" id="SM00827">
    <property type="entry name" value="PKS_AT"/>
    <property type="match status" value="1"/>
</dbReference>